<evidence type="ECO:0000256" key="5">
    <source>
        <dbReference type="RuleBase" id="RU000471"/>
    </source>
</evidence>
<name>A0A1M5JA61_9BACT</name>
<keyword evidence="5" id="KW-0520">NAD</keyword>
<evidence type="ECO:0000256" key="2">
    <source>
        <dbReference type="ARBA" id="ARBA00022692"/>
    </source>
</evidence>
<keyword evidence="8" id="KW-1185">Reference proteome</keyword>
<evidence type="ECO:0000256" key="3">
    <source>
        <dbReference type="ARBA" id="ARBA00022989"/>
    </source>
</evidence>
<evidence type="ECO:0000313" key="8">
    <source>
        <dbReference type="Proteomes" id="UP000184041"/>
    </source>
</evidence>
<dbReference type="Proteomes" id="UP000184041">
    <property type="component" value="Unassembled WGS sequence"/>
</dbReference>
<dbReference type="AlphaFoldDB" id="A0A1M5JA61"/>
<gene>
    <name evidence="7" type="ORF">SAMN05443144_12628</name>
</gene>
<dbReference type="InterPro" id="IPR001694">
    <property type="entry name" value="NADH_UbQ_OxRdtase_su1/FPO"/>
</dbReference>
<keyword evidence="3 6" id="KW-1133">Transmembrane helix</keyword>
<feature type="transmembrane region" description="Helical" evidence="6">
    <location>
        <begin position="93"/>
        <end position="115"/>
    </location>
</feature>
<keyword evidence="2 5" id="KW-0812">Transmembrane</keyword>
<feature type="transmembrane region" description="Helical" evidence="6">
    <location>
        <begin position="246"/>
        <end position="267"/>
    </location>
</feature>
<dbReference type="EMBL" id="FQUS01000026">
    <property type="protein sequence ID" value="SHG37371.1"/>
    <property type="molecule type" value="Genomic_DNA"/>
</dbReference>
<comment type="similarity">
    <text evidence="5">Belongs to the complex I subunit 1 family.</text>
</comment>
<dbReference type="GO" id="GO:0003954">
    <property type="term" value="F:NADH dehydrogenase activity"/>
    <property type="evidence" value="ECO:0007669"/>
    <property type="project" value="TreeGrafter"/>
</dbReference>
<feature type="transmembrane region" description="Helical" evidence="6">
    <location>
        <begin position="59"/>
        <end position="81"/>
    </location>
</feature>
<feature type="transmembrane region" description="Helical" evidence="6">
    <location>
        <begin position="220"/>
        <end position="240"/>
    </location>
</feature>
<dbReference type="GO" id="GO:0005886">
    <property type="term" value="C:plasma membrane"/>
    <property type="evidence" value="ECO:0007669"/>
    <property type="project" value="UniProtKB-SubCell"/>
</dbReference>
<dbReference type="Pfam" id="PF00146">
    <property type="entry name" value="NADHdh"/>
    <property type="match status" value="1"/>
</dbReference>
<sequence length="300" mass="33289">MTPFLTGFIIILLFLSGVYVAAVMERWSVTGHVNWGGPVRSFLLLFAREEIKTRKHDKVFFETAPVLFIGVILLTISILPFGRGSVVIDLGTGALFINAALVYVMVALLMAGWAINGVYAMVGGWRALAQLIAYSMPVVMALTATVMRAESMFLTDIVESQQGLWNILYQPVGFILFYISALAITFLPPFDLPTARGELAGGVWADLTGARKLLFRLGRLTLVFTVSAAVVVLYLGGWMGPWLPDFVWTFLKTLLVAASFFAIGRFMPRIRHDHLLEYNWKYGVPLALYNIFQVGVVLLL</sequence>
<organism evidence="7 8">
    <name type="scientific">Fodinibius roseus</name>
    <dbReference type="NCBI Taxonomy" id="1194090"/>
    <lineage>
        <taxon>Bacteria</taxon>
        <taxon>Pseudomonadati</taxon>
        <taxon>Balneolota</taxon>
        <taxon>Balneolia</taxon>
        <taxon>Balneolales</taxon>
        <taxon>Balneolaceae</taxon>
        <taxon>Fodinibius</taxon>
    </lineage>
</organism>
<dbReference type="GO" id="GO:0009060">
    <property type="term" value="P:aerobic respiration"/>
    <property type="evidence" value="ECO:0007669"/>
    <property type="project" value="TreeGrafter"/>
</dbReference>
<dbReference type="OrthoDB" id="9803734at2"/>
<feature type="transmembrane region" description="Helical" evidence="6">
    <location>
        <begin position="127"/>
        <end position="147"/>
    </location>
</feature>
<feature type="transmembrane region" description="Helical" evidence="6">
    <location>
        <begin position="167"/>
        <end position="187"/>
    </location>
</feature>
<protein>
    <submittedName>
        <fullName evidence="7">NADH dehydrogenase subunit H</fullName>
    </submittedName>
</protein>
<evidence type="ECO:0000256" key="6">
    <source>
        <dbReference type="SAM" id="Phobius"/>
    </source>
</evidence>
<dbReference type="PANTHER" id="PTHR11432">
    <property type="entry name" value="NADH DEHYDROGENASE SUBUNIT 1"/>
    <property type="match status" value="1"/>
</dbReference>
<accession>A0A1M5JA61</accession>
<dbReference type="PANTHER" id="PTHR11432:SF3">
    <property type="entry name" value="NADH-UBIQUINONE OXIDOREDUCTASE CHAIN 1"/>
    <property type="match status" value="1"/>
</dbReference>
<comment type="subcellular location">
    <subcellularLocation>
        <location evidence="5">Cell membrane</location>
        <topology evidence="5">Multi-pass membrane protein</topology>
    </subcellularLocation>
    <subcellularLocation>
        <location evidence="1">Membrane</location>
        <topology evidence="1">Multi-pass membrane protein</topology>
    </subcellularLocation>
</comment>
<dbReference type="RefSeq" id="WP_073067748.1">
    <property type="nucleotide sequence ID" value="NZ_FQUS01000026.1"/>
</dbReference>
<reference evidence="7 8" key="1">
    <citation type="submission" date="2016-11" db="EMBL/GenBank/DDBJ databases">
        <authorList>
            <person name="Jaros S."/>
            <person name="Januszkiewicz K."/>
            <person name="Wedrychowicz H."/>
        </authorList>
    </citation>
    <scope>NUCLEOTIDE SEQUENCE [LARGE SCALE GENOMIC DNA]</scope>
    <source>
        <strain evidence="7 8">DSM 21986</strain>
    </source>
</reference>
<feature type="transmembrane region" description="Helical" evidence="6">
    <location>
        <begin position="279"/>
        <end position="299"/>
    </location>
</feature>
<evidence type="ECO:0000256" key="1">
    <source>
        <dbReference type="ARBA" id="ARBA00004141"/>
    </source>
</evidence>
<dbReference type="STRING" id="1194090.SAMN05443144_12628"/>
<proteinExistence type="inferred from homology"/>
<keyword evidence="4 6" id="KW-0472">Membrane</keyword>
<evidence type="ECO:0000256" key="4">
    <source>
        <dbReference type="ARBA" id="ARBA00023136"/>
    </source>
</evidence>
<evidence type="ECO:0000313" key="7">
    <source>
        <dbReference type="EMBL" id="SHG37371.1"/>
    </source>
</evidence>